<keyword evidence="1" id="KW-0012">Acyltransferase</keyword>
<sequence>MPDNNQLPNRNNNRRQQATFRSGIPRLPLYGAITTALTCTVIASTVSKYPHYYTAMLYLAKSNTSMLVLANMSLLLIILFCKLMFRLFFGTLRAIEVEHLYERGWFSVTEMCLALTIFRDESNILMAEMFAALLVVKIFHWLLEDRVDFMEQQLMLS</sequence>
<keyword evidence="1" id="KW-0808">Transferase</keyword>
<gene>
    <name evidence="1" type="primary">HRD1_2</name>
    <name evidence="1" type="ORF">EV182_008286</name>
</gene>
<dbReference type="EMBL" id="JAMZIH010009328">
    <property type="protein sequence ID" value="KAJ1670322.1"/>
    <property type="molecule type" value="Genomic_DNA"/>
</dbReference>
<dbReference type="EC" id="2.3.2.27" evidence="1"/>
<feature type="non-terminal residue" evidence="1">
    <location>
        <position position="157"/>
    </location>
</feature>
<proteinExistence type="predicted"/>
<comment type="caution">
    <text evidence="1">The sequence shown here is derived from an EMBL/GenBank/DDBJ whole genome shotgun (WGS) entry which is preliminary data.</text>
</comment>
<dbReference type="Proteomes" id="UP001145114">
    <property type="component" value="Unassembled WGS sequence"/>
</dbReference>
<name>A0ACC1HD52_9FUNG</name>
<organism evidence="1 2">
    <name type="scientific">Spiromyces aspiralis</name>
    <dbReference type="NCBI Taxonomy" id="68401"/>
    <lineage>
        <taxon>Eukaryota</taxon>
        <taxon>Fungi</taxon>
        <taxon>Fungi incertae sedis</taxon>
        <taxon>Zoopagomycota</taxon>
        <taxon>Kickxellomycotina</taxon>
        <taxon>Kickxellomycetes</taxon>
        <taxon>Kickxellales</taxon>
        <taxon>Kickxellaceae</taxon>
        <taxon>Spiromyces</taxon>
    </lineage>
</organism>
<evidence type="ECO:0000313" key="1">
    <source>
        <dbReference type="EMBL" id="KAJ1670322.1"/>
    </source>
</evidence>
<evidence type="ECO:0000313" key="2">
    <source>
        <dbReference type="Proteomes" id="UP001145114"/>
    </source>
</evidence>
<accession>A0ACC1HD52</accession>
<protein>
    <submittedName>
        <fullName evidence="1">E3 ubiquitin-protein ligase hrd1</fullName>
        <ecNumber evidence="1">2.3.2.27</ecNumber>
    </submittedName>
</protein>
<keyword evidence="2" id="KW-1185">Reference proteome</keyword>
<reference evidence="1" key="1">
    <citation type="submission" date="2022-06" db="EMBL/GenBank/DDBJ databases">
        <title>Phylogenomic reconstructions and comparative analyses of Kickxellomycotina fungi.</title>
        <authorList>
            <person name="Reynolds N.K."/>
            <person name="Stajich J.E."/>
            <person name="Barry K."/>
            <person name="Grigoriev I.V."/>
            <person name="Crous P."/>
            <person name="Smith M.E."/>
        </authorList>
    </citation>
    <scope>NUCLEOTIDE SEQUENCE</scope>
    <source>
        <strain evidence="1">RSA 2271</strain>
    </source>
</reference>